<dbReference type="EMBL" id="HG710352">
    <property type="protein sequence ID" value="CDJ46318.1"/>
    <property type="molecule type" value="Genomic_DNA"/>
</dbReference>
<protein>
    <submittedName>
        <fullName evidence="1">Uncharacterized protein</fullName>
    </submittedName>
</protein>
<proteinExistence type="predicted"/>
<dbReference type="VEuPathDB" id="ToxoDB:EBH_0011760"/>
<name>U6LAS9_9EIME</name>
<organism evidence="1 2">
    <name type="scientific">Eimeria brunetti</name>
    <dbReference type="NCBI Taxonomy" id="51314"/>
    <lineage>
        <taxon>Eukaryota</taxon>
        <taxon>Sar</taxon>
        <taxon>Alveolata</taxon>
        <taxon>Apicomplexa</taxon>
        <taxon>Conoidasida</taxon>
        <taxon>Coccidia</taxon>
        <taxon>Eucoccidiorida</taxon>
        <taxon>Eimeriorina</taxon>
        <taxon>Eimeriidae</taxon>
        <taxon>Eimeria</taxon>
    </lineage>
</organism>
<reference evidence="1" key="1">
    <citation type="submission" date="2013-10" db="EMBL/GenBank/DDBJ databases">
        <title>Genomic analysis of the causative agents of coccidiosis in chickens.</title>
        <authorList>
            <person name="Reid A.J."/>
            <person name="Blake D."/>
            <person name="Billington K."/>
            <person name="Browne H."/>
            <person name="Dunn M."/>
            <person name="Hung S."/>
            <person name="Kawahara F."/>
            <person name="Miranda-Saavedra D."/>
            <person name="Mourier T."/>
            <person name="Nagra H."/>
            <person name="Otto T.D."/>
            <person name="Rawlings N."/>
            <person name="Sanchez A."/>
            <person name="Sanders M."/>
            <person name="Subramaniam C."/>
            <person name="Tay Y."/>
            <person name="Dear P."/>
            <person name="Doerig C."/>
            <person name="Gruber A."/>
            <person name="Parkinson J."/>
            <person name="Shirley M."/>
            <person name="Wan K.L."/>
            <person name="Berriman M."/>
            <person name="Tomley F."/>
            <person name="Pain A."/>
        </authorList>
    </citation>
    <scope>NUCLEOTIDE SEQUENCE [LARGE SCALE GENOMIC DNA]</scope>
    <source>
        <strain evidence="1">Houghton</strain>
    </source>
</reference>
<keyword evidence="2" id="KW-1185">Reference proteome</keyword>
<sequence length="262" mass="30051">MNLQQQTCHEELGELMEDDTLGYRLHLKRTAVGMMGWPLLEQEMIQCFCTFDLFVLIRQRAAKEWNEYHRAYSANFATKVARAKQIPAADLVGYFLNNAPSELRRAITMRGAIMYKNWKEAAPRLAAMSAPWRPEEEESRKRKQNIELSVAEGAARERRTPIQAGVEVQHQAKEGRQQVQTNKYRLNSGVTFQSRYKVGRVAVRGDPPSLKTVMSRKRVKSYISGGGISVQETKVARRVYCAEQAQQRWSTLVYRGAPVRRS</sequence>
<gene>
    <name evidence="1" type="ORF">EBH_0011760</name>
</gene>
<dbReference type="AlphaFoldDB" id="U6LAS9"/>
<dbReference type="Proteomes" id="UP000030750">
    <property type="component" value="Unassembled WGS sequence"/>
</dbReference>
<evidence type="ECO:0000313" key="2">
    <source>
        <dbReference type="Proteomes" id="UP000030750"/>
    </source>
</evidence>
<accession>U6LAS9</accession>
<evidence type="ECO:0000313" key="1">
    <source>
        <dbReference type="EMBL" id="CDJ46318.1"/>
    </source>
</evidence>
<reference evidence="1" key="2">
    <citation type="submission" date="2013-10" db="EMBL/GenBank/DDBJ databases">
        <authorList>
            <person name="Aslett M."/>
        </authorList>
    </citation>
    <scope>NUCLEOTIDE SEQUENCE [LARGE SCALE GENOMIC DNA]</scope>
    <source>
        <strain evidence="1">Houghton</strain>
    </source>
</reference>